<feature type="compositionally biased region" description="Polar residues" evidence="1">
    <location>
        <begin position="46"/>
        <end position="56"/>
    </location>
</feature>
<dbReference type="GO" id="GO:0006952">
    <property type="term" value="P:defense response"/>
    <property type="evidence" value="ECO:0007669"/>
    <property type="project" value="InterPro"/>
</dbReference>
<reference evidence="2 3" key="1">
    <citation type="journal article" date="2018" name="Nat. Genet.">
        <title>The Rosa genome provides new insights in the design of modern roses.</title>
        <authorList>
            <person name="Bendahmane M."/>
        </authorList>
    </citation>
    <scope>NUCLEOTIDE SEQUENCE [LARGE SCALE GENOMIC DNA]</scope>
    <source>
        <strain evidence="3">cv. Old Blush</strain>
    </source>
</reference>
<feature type="region of interest" description="Disordered" evidence="1">
    <location>
        <begin position="37"/>
        <end position="56"/>
    </location>
</feature>
<sequence length="56" mass="6550">MHDLLQELGWEIVREQSPKEPGKRSRLWSHEDINNVLKKNKAKGNRFNSRHGNGVD</sequence>
<evidence type="ECO:0000256" key="1">
    <source>
        <dbReference type="SAM" id="MobiDB-lite"/>
    </source>
</evidence>
<name>A0A2P6S9B8_ROSCH</name>
<accession>A0A2P6S9B8</accession>
<dbReference type="Proteomes" id="UP000238479">
    <property type="component" value="Chromosome 1"/>
</dbReference>
<dbReference type="EMBL" id="PDCK01000039">
    <property type="protein sequence ID" value="PRQ55255.1"/>
    <property type="molecule type" value="Genomic_DNA"/>
</dbReference>
<dbReference type="InterPro" id="IPR044974">
    <property type="entry name" value="Disease_R_plants"/>
</dbReference>
<dbReference type="PANTHER" id="PTHR11017:SF573">
    <property type="entry name" value="ADP-RIBOSYL CYCLASE_CYCLIC ADP-RIBOSE HYDROLASE"/>
    <property type="match status" value="1"/>
</dbReference>
<keyword evidence="3" id="KW-1185">Reference proteome</keyword>
<evidence type="ECO:0000313" key="3">
    <source>
        <dbReference type="Proteomes" id="UP000238479"/>
    </source>
</evidence>
<evidence type="ECO:0000313" key="2">
    <source>
        <dbReference type="EMBL" id="PRQ55255.1"/>
    </source>
</evidence>
<gene>
    <name evidence="2" type="ORF">RchiOBHm_Chr1g0322561</name>
</gene>
<protein>
    <submittedName>
        <fullName evidence="2">Uncharacterized protein</fullName>
    </submittedName>
</protein>
<dbReference type="Gramene" id="PRQ55255">
    <property type="protein sequence ID" value="PRQ55255"/>
    <property type="gene ID" value="RchiOBHm_Chr1g0322561"/>
</dbReference>
<dbReference type="PANTHER" id="PTHR11017">
    <property type="entry name" value="LEUCINE-RICH REPEAT-CONTAINING PROTEIN"/>
    <property type="match status" value="1"/>
</dbReference>
<proteinExistence type="predicted"/>
<comment type="caution">
    <text evidence="2">The sequence shown here is derived from an EMBL/GenBank/DDBJ whole genome shotgun (WGS) entry which is preliminary data.</text>
</comment>
<organism evidence="2 3">
    <name type="scientific">Rosa chinensis</name>
    <name type="common">China rose</name>
    <dbReference type="NCBI Taxonomy" id="74649"/>
    <lineage>
        <taxon>Eukaryota</taxon>
        <taxon>Viridiplantae</taxon>
        <taxon>Streptophyta</taxon>
        <taxon>Embryophyta</taxon>
        <taxon>Tracheophyta</taxon>
        <taxon>Spermatophyta</taxon>
        <taxon>Magnoliopsida</taxon>
        <taxon>eudicotyledons</taxon>
        <taxon>Gunneridae</taxon>
        <taxon>Pentapetalae</taxon>
        <taxon>rosids</taxon>
        <taxon>fabids</taxon>
        <taxon>Rosales</taxon>
        <taxon>Rosaceae</taxon>
        <taxon>Rosoideae</taxon>
        <taxon>Rosoideae incertae sedis</taxon>
        <taxon>Rosa</taxon>
    </lineage>
</organism>
<dbReference type="AlphaFoldDB" id="A0A2P6S9B8"/>